<dbReference type="SUPFAM" id="SSF140383">
    <property type="entry name" value="BSD domain-like"/>
    <property type="match status" value="1"/>
</dbReference>
<dbReference type="PhylomeDB" id="B3RYD7"/>
<dbReference type="eggNOG" id="KOG4310">
    <property type="taxonomic scope" value="Eukaryota"/>
</dbReference>
<name>B3RYD7_TRIAD</name>
<sequence length="399" mass="45394">MLNLKNWFYSQSDEANQDTNTDHQSDKDVESTSKDEKQPDHNQDDHQNDQITNDDDKDTTDKNPSTPFNWGSFIANVKNVTSDVASRTVTVASKLKDTVEEKTVIGSFMREQKQFIESKQANRIGEAAVPPWVGYNEEEAMKTRILALSKDRRNFLRSPPSGAEFRFDAAIYYPVAMVTLEEDGNLMNMRFELVPKLVKEEEFWRNYFYRVSLIKQSIQLSSMAEANTTGTPESTNKQSSLSESASDVDSVRDSPRDTATTPNTKVENNDSIQNSETENQDTSLQDQSLLTNEFVSEAYTNAELSHADLADEMHQLGILKKETNETNDTNENNSTDTKNVTEVESKEKVTTSEAEKLQDWEIELQKELEEYEVVNEMNEDHLVLEEEIEDMLELEGGST</sequence>
<dbReference type="InterPro" id="IPR051494">
    <property type="entry name" value="BSD_domain-containing"/>
</dbReference>
<dbReference type="Proteomes" id="UP000009022">
    <property type="component" value="Unassembled WGS sequence"/>
</dbReference>
<feature type="compositionally biased region" description="Low complexity" evidence="2">
    <location>
        <begin position="239"/>
        <end position="248"/>
    </location>
</feature>
<evidence type="ECO:0000313" key="5">
    <source>
        <dbReference type="Proteomes" id="UP000009022"/>
    </source>
</evidence>
<dbReference type="SMART" id="SM00751">
    <property type="entry name" value="BSD"/>
    <property type="match status" value="1"/>
</dbReference>
<feature type="region of interest" description="Disordered" evidence="2">
    <location>
        <begin position="1"/>
        <end position="71"/>
    </location>
</feature>
<evidence type="ECO:0000256" key="2">
    <source>
        <dbReference type="SAM" id="MobiDB-lite"/>
    </source>
</evidence>
<dbReference type="OMA" id="GVDFAWD"/>
<dbReference type="GO" id="GO:0048172">
    <property type="term" value="P:regulation of short-term neuronal synaptic plasticity"/>
    <property type="evidence" value="ECO:0000318"/>
    <property type="project" value="GO_Central"/>
</dbReference>
<feature type="compositionally biased region" description="Polar residues" evidence="2">
    <location>
        <begin position="225"/>
        <end position="238"/>
    </location>
</feature>
<feature type="compositionally biased region" description="Polar residues" evidence="2">
    <location>
        <begin position="258"/>
        <end position="285"/>
    </location>
</feature>
<accession>B3RYD7</accession>
<feature type="compositionally biased region" description="Low complexity" evidence="2">
    <location>
        <begin position="326"/>
        <end position="338"/>
    </location>
</feature>
<dbReference type="GO" id="GO:0005634">
    <property type="term" value="C:nucleus"/>
    <property type="evidence" value="ECO:0000318"/>
    <property type="project" value="GO_Central"/>
</dbReference>
<dbReference type="OrthoDB" id="47923at2759"/>
<gene>
    <name evidence="4" type="ORF">TRIADDRAFT_56522</name>
</gene>
<feature type="region of interest" description="Disordered" evidence="2">
    <location>
        <begin position="321"/>
        <end position="355"/>
    </location>
</feature>
<organism evidence="4 5">
    <name type="scientific">Trichoplax adhaerens</name>
    <name type="common">Trichoplax reptans</name>
    <dbReference type="NCBI Taxonomy" id="10228"/>
    <lineage>
        <taxon>Eukaryota</taxon>
        <taxon>Metazoa</taxon>
        <taxon>Placozoa</taxon>
        <taxon>Uniplacotomia</taxon>
        <taxon>Trichoplacea</taxon>
        <taxon>Trichoplacidae</taxon>
        <taxon>Trichoplax</taxon>
    </lineage>
</organism>
<dbReference type="KEGG" id="tad:TRIADDRAFT_56522"/>
<evidence type="ECO:0000313" key="4">
    <source>
        <dbReference type="EMBL" id="EDV25020.1"/>
    </source>
</evidence>
<dbReference type="GO" id="GO:0045202">
    <property type="term" value="C:synapse"/>
    <property type="evidence" value="ECO:0000318"/>
    <property type="project" value="GO_Central"/>
</dbReference>
<dbReference type="GO" id="GO:0005794">
    <property type="term" value="C:Golgi apparatus"/>
    <property type="evidence" value="ECO:0000318"/>
    <property type="project" value="GO_Central"/>
</dbReference>
<dbReference type="PROSITE" id="PS50858">
    <property type="entry name" value="BSD"/>
    <property type="match status" value="1"/>
</dbReference>
<dbReference type="CTD" id="6753684"/>
<evidence type="ECO:0000259" key="3">
    <source>
        <dbReference type="PROSITE" id="PS50858"/>
    </source>
</evidence>
<dbReference type="PANTHER" id="PTHR16019:SF6">
    <property type="entry name" value="SYNAPSE-ASSOCIATED PROTEIN 1"/>
    <property type="match status" value="1"/>
</dbReference>
<dbReference type="FunCoup" id="B3RYD7">
    <property type="interactions" value="1995"/>
</dbReference>
<dbReference type="GO" id="GO:0005737">
    <property type="term" value="C:cytoplasm"/>
    <property type="evidence" value="ECO:0000318"/>
    <property type="project" value="GO_Central"/>
</dbReference>
<dbReference type="GO" id="GO:0038203">
    <property type="term" value="P:TORC2 signaling"/>
    <property type="evidence" value="ECO:0000318"/>
    <property type="project" value="GO_Central"/>
</dbReference>
<dbReference type="RefSeq" id="XP_002112910.1">
    <property type="nucleotide sequence ID" value="XM_002112874.1"/>
</dbReference>
<dbReference type="EMBL" id="DS985245">
    <property type="protein sequence ID" value="EDV25020.1"/>
    <property type="molecule type" value="Genomic_DNA"/>
</dbReference>
<dbReference type="InParanoid" id="B3RYD7"/>
<dbReference type="STRING" id="10228.B3RYD7"/>
<reference evidence="4 5" key="1">
    <citation type="journal article" date="2008" name="Nature">
        <title>The Trichoplax genome and the nature of placozoans.</title>
        <authorList>
            <person name="Srivastava M."/>
            <person name="Begovic E."/>
            <person name="Chapman J."/>
            <person name="Putnam N.H."/>
            <person name="Hellsten U."/>
            <person name="Kawashima T."/>
            <person name="Kuo A."/>
            <person name="Mitros T."/>
            <person name="Salamov A."/>
            <person name="Carpenter M.L."/>
            <person name="Signorovitch A.Y."/>
            <person name="Moreno M.A."/>
            <person name="Kamm K."/>
            <person name="Grimwood J."/>
            <person name="Schmutz J."/>
            <person name="Shapiro H."/>
            <person name="Grigoriev I.V."/>
            <person name="Buss L.W."/>
            <person name="Schierwater B."/>
            <person name="Dellaporta S.L."/>
            <person name="Rokhsar D.S."/>
        </authorList>
    </citation>
    <scope>NUCLEOTIDE SEQUENCE [LARGE SCALE GENOMIC DNA]</scope>
    <source>
        <strain evidence="4 5">Grell-BS-1999</strain>
    </source>
</reference>
<dbReference type="Pfam" id="PF03909">
    <property type="entry name" value="BSD"/>
    <property type="match status" value="1"/>
</dbReference>
<feature type="compositionally biased region" description="Basic and acidic residues" evidence="2">
    <location>
        <begin position="339"/>
        <end position="355"/>
    </location>
</feature>
<feature type="coiled-coil region" evidence="1">
    <location>
        <begin position="357"/>
        <end position="394"/>
    </location>
</feature>
<dbReference type="PANTHER" id="PTHR16019">
    <property type="entry name" value="SYNAPSE-ASSOCIATED PROTEIN"/>
    <property type="match status" value="1"/>
</dbReference>
<feature type="compositionally biased region" description="Polar residues" evidence="2">
    <location>
        <begin position="8"/>
        <end position="19"/>
    </location>
</feature>
<keyword evidence="1" id="KW-0175">Coiled coil</keyword>
<keyword evidence="5" id="KW-1185">Reference proteome</keyword>
<feature type="compositionally biased region" description="Basic and acidic residues" evidence="2">
    <location>
        <begin position="20"/>
        <end position="48"/>
    </location>
</feature>
<dbReference type="InterPro" id="IPR035925">
    <property type="entry name" value="BSD_dom_sf"/>
</dbReference>
<evidence type="ECO:0000256" key="1">
    <source>
        <dbReference type="SAM" id="Coils"/>
    </source>
</evidence>
<feature type="region of interest" description="Disordered" evidence="2">
    <location>
        <begin position="225"/>
        <end position="285"/>
    </location>
</feature>
<dbReference type="HOGENOM" id="CLU_046184_1_1_1"/>
<dbReference type="InterPro" id="IPR005607">
    <property type="entry name" value="BSD_dom"/>
</dbReference>
<dbReference type="GeneID" id="6753684"/>
<proteinExistence type="predicted"/>
<dbReference type="AlphaFoldDB" id="B3RYD7"/>
<dbReference type="Gene3D" id="1.10.3970.10">
    <property type="entry name" value="BSD domain"/>
    <property type="match status" value="1"/>
</dbReference>
<protein>
    <recommendedName>
        <fullName evidence="3">BSD domain-containing protein</fullName>
    </recommendedName>
</protein>
<feature type="domain" description="BSD" evidence="3">
    <location>
        <begin position="180"/>
        <end position="215"/>
    </location>
</feature>